<dbReference type="SUPFAM" id="SSF53335">
    <property type="entry name" value="S-adenosyl-L-methionine-dependent methyltransferases"/>
    <property type="match status" value="1"/>
</dbReference>
<dbReference type="EMBL" id="JARYMX010000001">
    <property type="protein sequence ID" value="KAJ9565682.1"/>
    <property type="molecule type" value="Genomic_DNA"/>
</dbReference>
<proteinExistence type="inferred from homology"/>
<sequence length="383" mass="43388">MVLEVEDVLHMNTGNGESSYAQNSFVQELVIRKTLPVFEHTIKGMADLDINLIGQCFKIADLGCSSGKNTLLFARTIMDIVNEVCKVNNRKAPQFQVCLNDLYGNDFNTIFKMLPNFLAKLKKEKGEDFGPCFISAVPGSFYGRLFPNQSLHLVHSSYSVHWLSQVPEGVDNNKGNIYMSKTSPPNVLEAYQKQFFLDFTKFLNLRSEEIVSGGHMVLTFLGRSIADPTSEDCCRIYELLAQSLLDMLQEGLTILVLTNFQGIVEESDINLFNLPCYTPCEDEVRNAIQNEGSFYVETLNGFQGNWDPYDTDYTNTYDLKEDSHKHGKSASNAFRAVVEPLLTSHFGNSIIDVLFKKFERHVAEELAIKKTRYFNILISLTRK</sequence>
<dbReference type="AlphaFoldDB" id="A0AA38WLL5"/>
<dbReference type="GO" id="GO:0046872">
    <property type="term" value="F:metal ion binding"/>
    <property type="evidence" value="ECO:0007669"/>
    <property type="project" value="UniProtKB-KW"/>
</dbReference>
<evidence type="ECO:0000256" key="2">
    <source>
        <dbReference type="ARBA" id="ARBA00022603"/>
    </source>
</evidence>
<dbReference type="GO" id="GO:0032259">
    <property type="term" value="P:methylation"/>
    <property type="evidence" value="ECO:0007669"/>
    <property type="project" value="UniProtKB-KW"/>
</dbReference>
<evidence type="ECO:0000256" key="3">
    <source>
        <dbReference type="ARBA" id="ARBA00022679"/>
    </source>
</evidence>
<evidence type="ECO:0000313" key="6">
    <source>
        <dbReference type="EMBL" id="KAJ9565682.1"/>
    </source>
</evidence>
<keyword evidence="2" id="KW-0489">Methyltransferase</keyword>
<dbReference type="Gene3D" id="1.10.1200.270">
    <property type="entry name" value="Methyltransferase, alpha-helical capping domain"/>
    <property type="match status" value="1"/>
</dbReference>
<accession>A0AA38WLL5</accession>
<organism evidence="6 7">
    <name type="scientific">Centaurea solstitialis</name>
    <name type="common">yellow star-thistle</name>
    <dbReference type="NCBI Taxonomy" id="347529"/>
    <lineage>
        <taxon>Eukaryota</taxon>
        <taxon>Viridiplantae</taxon>
        <taxon>Streptophyta</taxon>
        <taxon>Embryophyta</taxon>
        <taxon>Tracheophyta</taxon>
        <taxon>Spermatophyta</taxon>
        <taxon>Magnoliopsida</taxon>
        <taxon>eudicotyledons</taxon>
        <taxon>Gunneridae</taxon>
        <taxon>Pentapetalae</taxon>
        <taxon>asterids</taxon>
        <taxon>campanulids</taxon>
        <taxon>Asterales</taxon>
        <taxon>Asteraceae</taxon>
        <taxon>Carduoideae</taxon>
        <taxon>Cardueae</taxon>
        <taxon>Centaureinae</taxon>
        <taxon>Centaurea</taxon>
    </lineage>
</organism>
<keyword evidence="5" id="KW-0460">Magnesium</keyword>
<dbReference type="Pfam" id="PF03492">
    <property type="entry name" value="Methyltransf_7"/>
    <property type="match status" value="1"/>
</dbReference>
<name>A0AA38WLL5_9ASTR</name>
<dbReference type="InterPro" id="IPR042086">
    <property type="entry name" value="MeTrfase_capping"/>
</dbReference>
<reference evidence="6" key="1">
    <citation type="submission" date="2023-03" db="EMBL/GenBank/DDBJ databases">
        <title>Chromosome-scale reference genome and RAD-based genetic map of yellow starthistle (Centaurea solstitialis) reveal putative structural variation and QTLs associated with invader traits.</title>
        <authorList>
            <person name="Reatini B."/>
            <person name="Cang F.A."/>
            <person name="Jiang Q."/>
            <person name="Mckibben M.T.W."/>
            <person name="Barker M.S."/>
            <person name="Rieseberg L.H."/>
            <person name="Dlugosch K.M."/>
        </authorList>
    </citation>
    <scope>NUCLEOTIDE SEQUENCE</scope>
    <source>
        <strain evidence="6">CAN-66</strain>
        <tissue evidence="6">Leaf</tissue>
    </source>
</reference>
<comment type="caution">
    <text evidence="6">The sequence shown here is derived from an EMBL/GenBank/DDBJ whole genome shotgun (WGS) entry which is preliminary data.</text>
</comment>
<dbReference type="Gene3D" id="3.40.50.150">
    <property type="entry name" value="Vaccinia Virus protein VP39"/>
    <property type="match status" value="1"/>
</dbReference>
<keyword evidence="4" id="KW-0479">Metal-binding</keyword>
<evidence type="ECO:0000256" key="5">
    <source>
        <dbReference type="ARBA" id="ARBA00022842"/>
    </source>
</evidence>
<gene>
    <name evidence="6" type="ORF">OSB04_001648</name>
</gene>
<evidence type="ECO:0000256" key="1">
    <source>
        <dbReference type="ARBA" id="ARBA00007967"/>
    </source>
</evidence>
<dbReference type="PANTHER" id="PTHR31009">
    <property type="entry name" value="S-ADENOSYL-L-METHIONINE:CARBOXYL METHYLTRANSFERASE FAMILY PROTEIN"/>
    <property type="match status" value="1"/>
</dbReference>
<protein>
    <submittedName>
        <fullName evidence="6">Uncharacterized protein</fullName>
    </submittedName>
</protein>
<dbReference type="Proteomes" id="UP001172457">
    <property type="component" value="Chromosome 1"/>
</dbReference>
<keyword evidence="7" id="KW-1185">Reference proteome</keyword>
<comment type="similarity">
    <text evidence="1">Belongs to the methyltransferase superfamily. Type-7 methyltransferase family.</text>
</comment>
<evidence type="ECO:0000313" key="7">
    <source>
        <dbReference type="Proteomes" id="UP001172457"/>
    </source>
</evidence>
<dbReference type="InterPro" id="IPR005299">
    <property type="entry name" value="MeTrfase_7"/>
</dbReference>
<evidence type="ECO:0000256" key="4">
    <source>
        <dbReference type="ARBA" id="ARBA00022723"/>
    </source>
</evidence>
<dbReference type="GO" id="GO:0008168">
    <property type="term" value="F:methyltransferase activity"/>
    <property type="evidence" value="ECO:0007669"/>
    <property type="project" value="UniProtKB-KW"/>
</dbReference>
<dbReference type="InterPro" id="IPR029063">
    <property type="entry name" value="SAM-dependent_MTases_sf"/>
</dbReference>
<keyword evidence="3" id="KW-0808">Transferase</keyword>